<gene>
    <name evidence="2" type="ORF">GMARGA_LOCUS24538</name>
</gene>
<evidence type="ECO:0000313" key="2">
    <source>
        <dbReference type="EMBL" id="CAG8807649.1"/>
    </source>
</evidence>
<organism evidence="2 3">
    <name type="scientific">Gigaspora margarita</name>
    <dbReference type="NCBI Taxonomy" id="4874"/>
    <lineage>
        <taxon>Eukaryota</taxon>
        <taxon>Fungi</taxon>
        <taxon>Fungi incertae sedis</taxon>
        <taxon>Mucoromycota</taxon>
        <taxon>Glomeromycotina</taxon>
        <taxon>Glomeromycetes</taxon>
        <taxon>Diversisporales</taxon>
        <taxon>Gigasporaceae</taxon>
        <taxon>Gigaspora</taxon>
    </lineage>
</organism>
<dbReference type="Proteomes" id="UP000789901">
    <property type="component" value="Unassembled WGS sequence"/>
</dbReference>
<accession>A0ABN7VZ74</accession>
<feature type="region of interest" description="Disordered" evidence="1">
    <location>
        <begin position="1"/>
        <end position="50"/>
    </location>
</feature>
<sequence length="50" mass="5454">KKKLKKMERINQSHRNNADDLPGAINEGDEFPAKPAPPSGEFDVNTGGSF</sequence>
<reference evidence="2 3" key="1">
    <citation type="submission" date="2021-06" db="EMBL/GenBank/DDBJ databases">
        <authorList>
            <person name="Kallberg Y."/>
            <person name="Tangrot J."/>
            <person name="Rosling A."/>
        </authorList>
    </citation>
    <scope>NUCLEOTIDE SEQUENCE [LARGE SCALE GENOMIC DNA]</scope>
    <source>
        <strain evidence="2 3">120-4 pot B 10/14</strain>
    </source>
</reference>
<evidence type="ECO:0000313" key="3">
    <source>
        <dbReference type="Proteomes" id="UP000789901"/>
    </source>
</evidence>
<feature type="non-terminal residue" evidence="2">
    <location>
        <position position="1"/>
    </location>
</feature>
<evidence type="ECO:0000256" key="1">
    <source>
        <dbReference type="SAM" id="MobiDB-lite"/>
    </source>
</evidence>
<keyword evidence="3" id="KW-1185">Reference proteome</keyword>
<proteinExistence type="predicted"/>
<dbReference type="EMBL" id="CAJVQB010025987">
    <property type="protein sequence ID" value="CAG8807649.1"/>
    <property type="molecule type" value="Genomic_DNA"/>
</dbReference>
<comment type="caution">
    <text evidence="2">The sequence shown here is derived from an EMBL/GenBank/DDBJ whole genome shotgun (WGS) entry which is preliminary data.</text>
</comment>
<protein>
    <submittedName>
        <fullName evidence="2">16540_t:CDS:1</fullName>
    </submittedName>
</protein>
<name>A0ABN7VZ74_GIGMA</name>